<keyword evidence="1" id="KW-1133">Transmembrane helix</keyword>
<name>A0A2S7XQD9_9GAMM</name>
<keyword evidence="1" id="KW-0812">Transmembrane</keyword>
<reference evidence="3 4" key="1">
    <citation type="submission" date="2018-01" db="EMBL/GenBank/DDBJ databases">
        <title>The complete genome sequence of Chromatium okenii LaCa, a purple sulfur bacterium with a turbulent life.</title>
        <authorList>
            <person name="Luedin S.M."/>
            <person name="Liechti N."/>
            <person name="Storelli N."/>
            <person name="Danza F."/>
            <person name="Wittwer M."/>
            <person name="Pothier J.F."/>
            <person name="Tonolla M.A."/>
        </authorList>
    </citation>
    <scope>NUCLEOTIDE SEQUENCE [LARGE SCALE GENOMIC DNA]</scope>
    <source>
        <strain evidence="3 4">LaCa</strain>
    </source>
</reference>
<evidence type="ECO:0000256" key="1">
    <source>
        <dbReference type="SAM" id="Phobius"/>
    </source>
</evidence>
<dbReference type="Pfam" id="PF12729">
    <property type="entry name" value="4HB_MCP_1"/>
    <property type="match status" value="1"/>
</dbReference>
<proteinExistence type="predicted"/>
<feature type="domain" description="Chemotaxis methyl-accepting receptor HlyB-like 4HB MCP" evidence="2">
    <location>
        <begin position="28"/>
        <end position="164"/>
    </location>
</feature>
<feature type="transmembrane region" description="Helical" evidence="1">
    <location>
        <begin position="174"/>
        <end position="192"/>
    </location>
</feature>
<comment type="caution">
    <text evidence="3">The sequence shown here is derived from an EMBL/GenBank/DDBJ whole genome shotgun (WGS) entry which is preliminary data.</text>
</comment>
<evidence type="ECO:0000313" key="4">
    <source>
        <dbReference type="Proteomes" id="UP000239936"/>
    </source>
</evidence>
<dbReference type="EMBL" id="PPGH01000035">
    <property type="protein sequence ID" value="PQJ95959.1"/>
    <property type="molecule type" value="Genomic_DNA"/>
</dbReference>
<keyword evidence="4" id="KW-1185">Reference proteome</keyword>
<dbReference type="InterPro" id="IPR047347">
    <property type="entry name" value="YvaQ-like_sensor"/>
</dbReference>
<sequence>MRIWRSIDAIECYCSNWLVQHSLAGSKIDEISTDLYPKTIWTNNIIDSVNEVMLILRDALLFDDTVVSGRQVDRITDINARIIENISKLKQTVISPEGIKRLTALKEARDPFIVVRDRIITLIKNGQKEEAKSLLFNELVPLQKPFFDALYSQLNYQTERMETTSQVAANNGSFAMTLLLLLSVVGIAAWYWY</sequence>
<dbReference type="CDD" id="cd19411">
    <property type="entry name" value="MCP2201-like_sensor"/>
    <property type="match status" value="1"/>
</dbReference>
<dbReference type="Proteomes" id="UP000239936">
    <property type="component" value="Unassembled WGS sequence"/>
</dbReference>
<dbReference type="InterPro" id="IPR024478">
    <property type="entry name" value="HlyB_4HB_MCP"/>
</dbReference>
<accession>A0A2S7XQD9</accession>
<organism evidence="3 4">
    <name type="scientific">Chromatium okenii</name>
    <dbReference type="NCBI Taxonomy" id="61644"/>
    <lineage>
        <taxon>Bacteria</taxon>
        <taxon>Pseudomonadati</taxon>
        <taxon>Pseudomonadota</taxon>
        <taxon>Gammaproteobacteria</taxon>
        <taxon>Chromatiales</taxon>
        <taxon>Chromatiaceae</taxon>
        <taxon>Chromatium</taxon>
    </lineage>
</organism>
<protein>
    <recommendedName>
        <fullName evidence="2">Chemotaxis methyl-accepting receptor HlyB-like 4HB MCP domain-containing protein</fullName>
    </recommendedName>
</protein>
<keyword evidence="1" id="KW-0472">Membrane</keyword>
<evidence type="ECO:0000313" key="3">
    <source>
        <dbReference type="EMBL" id="PQJ95959.1"/>
    </source>
</evidence>
<evidence type="ECO:0000259" key="2">
    <source>
        <dbReference type="Pfam" id="PF12729"/>
    </source>
</evidence>
<dbReference type="AlphaFoldDB" id="A0A2S7XQD9"/>
<gene>
    <name evidence="3" type="ORF">CXB77_08855</name>
</gene>